<feature type="region of interest" description="Disordered" evidence="1">
    <location>
        <begin position="42"/>
        <end position="150"/>
    </location>
</feature>
<name>A0A5N6TJH5_ASPAV</name>
<feature type="compositionally biased region" description="Low complexity" evidence="1">
    <location>
        <begin position="138"/>
        <end position="150"/>
    </location>
</feature>
<feature type="region of interest" description="Disordered" evidence="1">
    <location>
        <begin position="1"/>
        <end position="29"/>
    </location>
</feature>
<evidence type="ECO:0000313" key="3">
    <source>
        <dbReference type="Proteomes" id="UP000325780"/>
    </source>
</evidence>
<dbReference type="Proteomes" id="UP000325780">
    <property type="component" value="Unassembled WGS sequence"/>
</dbReference>
<dbReference type="OrthoDB" id="5340910at2759"/>
<proteinExistence type="predicted"/>
<feature type="compositionally biased region" description="Polar residues" evidence="1">
    <location>
        <begin position="89"/>
        <end position="137"/>
    </location>
</feature>
<reference evidence="2 3" key="1">
    <citation type="submission" date="2019-04" db="EMBL/GenBank/DDBJ databases">
        <title>Friends and foes A comparative genomics study of 23 Aspergillus species from section Flavi.</title>
        <authorList>
            <consortium name="DOE Joint Genome Institute"/>
            <person name="Kjaerbolling I."/>
            <person name="Vesth T."/>
            <person name="Frisvad J.C."/>
            <person name="Nybo J.L."/>
            <person name="Theobald S."/>
            <person name="Kildgaard S."/>
            <person name="Isbrandt T."/>
            <person name="Kuo A."/>
            <person name="Sato A."/>
            <person name="Lyhne E.K."/>
            <person name="Kogle M.E."/>
            <person name="Wiebenga A."/>
            <person name="Kun R.S."/>
            <person name="Lubbers R.J."/>
            <person name="Makela M.R."/>
            <person name="Barry K."/>
            <person name="Chovatia M."/>
            <person name="Clum A."/>
            <person name="Daum C."/>
            <person name="Haridas S."/>
            <person name="He G."/>
            <person name="LaButti K."/>
            <person name="Lipzen A."/>
            <person name="Mondo S."/>
            <person name="Riley R."/>
            <person name="Salamov A."/>
            <person name="Simmons B.A."/>
            <person name="Magnuson J.K."/>
            <person name="Henrissat B."/>
            <person name="Mortensen U.H."/>
            <person name="Larsen T.O."/>
            <person name="Devries R.P."/>
            <person name="Grigoriev I.V."/>
            <person name="Machida M."/>
            <person name="Baker S.E."/>
            <person name="Andersen M.R."/>
        </authorList>
    </citation>
    <scope>NUCLEOTIDE SEQUENCE [LARGE SCALE GENOMIC DNA]</scope>
    <source>
        <strain evidence="2 3">IBT 18842</strain>
    </source>
</reference>
<protein>
    <submittedName>
        <fullName evidence="2">Uncharacterized protein</fullName>
    </submittedName>
</protein>
<dbReference type="EMBL" id="ML742257">
    <property type="protein sequence ID" value="KAE8146524.1"/>
    <property type="molecule type" value="Genomic_DNA"/>
</dbReference>
<feature type="compositionally biased region" description="Basic and acidic residues" evidence="1">
    <location>
        <begin position="16"/>
        <end position="25"/>
    </location>
</feature>
<gene>
    <name evidence="2" type="ORF">BDV25DRAFT_143623</name>
</gene>
<sequence length="216" mass="23197">MEKPSTVSGQLVEEYDERREMSVKDEETDVVAAPVLQDGFYHHDLYGQSGKNQDAHPPAQVDPVPTREAAPTTDLDTTHPSVISEMTGIPTSKTQLSQTKPAQKQTSAPVTSGNAPTTFATSTIKHTAPTDTTHQAEATTSLSKASSQSAHSDTSAYAAHCVSRETGQEGLAPRACLSIWPICRAESKLSVYIDRDTPYAMSLASRPMSPSGRFYG</sequence>
<evidence type="ECO:0000256" key="1">
    <source>
        <dbReference type="SAM" id="MobiDB-lite"/>
    </source>
</evidence>
<accession>A0A5N6TJH5</accession>
<dbReference type="AlphaFoldDB" id="A0A5N6TJH5"/>
<organism evidence="2 3">
    <name type="scientific">Aspergillus avenaceus</name>
    <dbReference type="NCBI Taxonomy" id="36643"/>
    <lineage>
        <taxon>Eukaryota</taxon>
        <taxon>Fungi</taxon>
        <taxon>Dikarya</taxon>
        <taxon>Ascomycota</taxon>
        <taxon>Pezizomycotina</taxon>
        <taxon>Eurotiomycetes</taxon>
        <taxon>Eurotiomycetidae</taxon>
        <taxon>Eurotiales</taxon>
        <taxon>Aspergillaceae</taxon>
        <taxon>Aspergillus</taxon>
        <taxon>Aspergillus subgen. Circumdati</taxon>
    </lineage>
</organism>
<keyword evidence="3" id="KW-1185">Reference proteome</keyword>
<evidence type="ECO:0000313" key="2">
    <source>
        <dbReference type="EMBL" id="KAE8146524.1"/>
    </source>
</evidence>